<dbReference type="InParanoid" id="A0A1Q5PTD1"/>
<accession>A0A1Q5PTD1</accession>
<reference evidence="3" key="1">
    <citation type="submission" date="2016-12" db="EMBL/GenBank/DDBJ databases">
        <authorList>
            <person name="Meng X."/>
        </authorList>
    </citation>
    <scope>NUCLEOTIDE SEQUENCE [LARGE SCALE GENOMIC DNA]</scope>
    <source>
        <strain evidence="3">DSM 20732</strain>
    </source>
</reference>
<organism evidence="2 3">
    <name type="scientific">Buchananella hordeovulneris</name>
    <dbReference type="NCBI Taxonomy" id="52770"/>
    <lineage>
        <taxon>Bacteria</taxon>
        <taxon>Bacillati</taxon>
        <taxon>Actinomycetota</taxon>
        <taxon>Actinomycetes</taxon>
        <taxon>Actinomycetales</taxon>
        <taxon>Actinomycetaceae</taxon>
        <taxon>Buchananella</taxon>
    </lineage>
</organism>
<dbReference type="EMBL" id="MQVS01000019">
    <property type="protein sequence ID" value="OKL50715.1"/>
    <property type="molecule type" value="Genomic_DNA"/>
</dbReference>
<gene>
    <name evidence="2" type="ORF">BSZ40_11065</name>
</gene>
<keyword evidence="3" id="KW-1185">Reference proteome</keyword>
<proteinExistence type="predicted"/>
<protein>
    <submittedName>
        <fullName evidence="2">Uncharacterized protein</fullName>
    </submittedName>
</protein>
<dbReference type="Proteomes" id="UP000185612">
    <property type="component" value="Unassembled WGS sequence"/>
</dbReference>
<feature type="compositionally biased region" description="Gly residues" evidence="1">
    <location>
        <begin position="232"/>
        <end position="247"/>
    </location>
</feature>
<sequence>MGEYEKLGMVAGLVPDSVSDETAPYAEMTEEYQRSLEAFRETTGLLGATGSQLTQWAERMFRLLEAQKAQVGQVGMQYAQALKSFDTARGEFAQLSPELMTPAEKESLGQIKVVYKNGEMMSGAELVDSIAAERNLRREALAGQALKVMNKALGEFSGTVERLQSEIGSVRNSPEVVHGVPSNGTWGIMGVLRGIGVSGGGGGRGLGGGGGFGGSGGLPGVGVPGGPSMPGVPGGSGLRGGVLPGGP</sequence>
<evidence type="ECO:0000256" key="1">
    <source>
        <dbReference type="SAM" id="MobiDB-lite"/>
    </source>
</evidence>
<name>A0A1Q5PTD1_9ACTO</name>
<evidence type="ECO:0000313" key="3">
    <source>
        <dbReference type="Proteomes" id="UP000185612"/>
    </source>
</evidence>
<feature type="region of interest" description="Disordered" evidence="1">
    <location>
        <begin position="217"/>
        <end position="247"/>
    </location>
</feature>
<evidence type="ECO:0000313" key="2">
    <source>
        <dbReference type="EMBL" id="OKL50715.1"/>
    </source>
</evidence>
<feature type="non-terminal residue" evidence="2">
    <location>
        <position position="247"/>
    </location>
</feature>
<comment type="caution">
    <text evidence="2">The sequence shown here is derived from an EMBL/GenBank/DDBJ whole genome shotgun (WGS) entry which is preliminary data.</text>
</comment>
<dbReference type="AlphaFoldDB" id="A0A1Q5PTD1"/>